<comment type="similarity">
    <text evidence="3">Belongs to the peptidase M10B family.</text>
</comment>
<proteinExistence type="inferred from homology"/>
<gene>
    <name evidence="7" type="ORF">CLN94_13510</name>
</gene>
<evidence type="ECO:0000256" key="1">
    <source>
        <dbReference type="ARBA" id="ARBA00001913"/>
    </source>
</evidence>
<evidence type="ECO:0000259" key="6">
    <source>
        <dbReference type="SMART" id="SM00235"/>
    </source>
</evidence>
<reference evidence="7 8" key="1">
    <citation type="submission" date="2017-09" db="EMBL/GenBank/DDBJ databases">
        <title>A multilocus sequence analysis scheme for characterization of bacteria in the genus Thioclava.</title>
        <authorList>
            <person name="Liu Y."/>
            <person name="Shao Z."/>
        </authorList>
    </citation>
    <scope>NUCLEOTIDE SEQUENCE [LARGE SCALE GENOMIC DNA]</scope>
    <source>
        <strain evidence="7 8">CAU 1312</strain>
    </source>
</reference>
<organism evidence="7 8">
    <name type="scientific">Pseudothioclava arenosa</name>
    <dbReference type="NCBI Taxonomy" id="1795308"/>
    <lineage>
        <taxon>Bacteria</taxon>
        <taxon>Pseudomonadati</taxon>
        <taxon>Pseudomonadota</taxon>
        <taxon>Alphaproteobacteria</taxon>
        <taxon>Rhodobacterales</taxon>
        <taxon>Paracoccaceae</taxon>
        <taxon>Pseudothioclava</taxon>
    </lineage>
</organism>
<feature type="domain" description="Peptidase metallopeptidase" evidence="6">
    <location>
        <begin position="177"/>
        <end position="318"/>
    </location>
</feature>
<name>A0A2A4CJX4_9RHOB</name>
<dbReference type="CDD" id="cd04277">
    <property type="entry name" value="ZnMc_serralysin_like"/>
    <property type="match status" value="1"/>
</dbReference>
<comment type="subcellular location">
    <subcellularLocation>
        <location evidence="2">Secreted</location>
    </subcellularLocation>
</comment>
<dbReference type="GO" id="GO:0008270">
    <property type="term" value="F:zinc ion binding"/>
    <property type="evidence" value="ECO:0007669"/>
    <property type="project" value="InterPro"/>
</dbReference>
<dbReference type="InterPro" id="IPR013858">
    <property type="entry name" value="Peptidase_M10B_C"/>
</dbReference>
<dbReference type="Pfam" id="PF10462">
    <property type="entry name" value="Peptidase_M66"/>
    <property type="match status" value="1"/>
</dbReference>
<dbReference type="SMART" id="SM00235">
    <property type="entry name" value="ZnMc"/>
    <property type="match status" value="1"/>
</dbReference>
<evidence type="ECO:0000256" key="3">
    <source>
        <dbReference type="ARBA" id="ARBA00009490"/>
    </source>
</evidence>
<keyword evidence="8" id="KW-1185">Reference proteome</keyword>
<comment type="caution">
    <text evidence="7">The sequence shown here is derived from an EMBL/GenBank/DDBJ whole genome shotgun (WGS) entry which is preliminary data.</text>
</comment>
<dbReference type="SUPFAM" id="SSF55486">
    <property type="entry name" value="Metalloproteases ('zincins'), catalytic domain"/>
    <property type="match status" value="1"/>
</dbReference>
<dbReference type="GO" id="GO:0005509">
    <property type="term" value="F:calcium ion binding"/>
    <property type="evidence" value="ECO:0007669"/>
    <property type="project" value="InterPro"/>
</dbReference>
<keyword evidence="5" id="KW-0677">Repeat</keyword>
<dbReference type="GO" id="GO:0008237">
    <property type="term" value="F:metallopeptidase activity"/>
    <property type="evidence" value="ECO:0007669"/>
    <property type="project" value="InterPro"/>
</dbReference>
<comment type="cofactor">
    <cofactor evidence="1">
        <name>Ca(2+)</name>
        <dbReference type="ChEBI" id="CHEBI:29108"/>
    </cofactor>
</comment>
<evidence type="ECO:0000313" key="8">
    <source>
        <dbReference type="Proteomes" id="UP000243507"/>
    </source>
</evidence>
<dbReference type="InterPro" id="IPR034033">
    <property type="entry name" value="Serralysin-like"/>
</dbReference>
<dbReference type="InterPro" id="IPR018511">
    <property type="entry name" value="Hemolysin-typ_Ca-bd_CS"/>
</dbReference>
<dbReference type="InterPro" id="IPR001343">
    <property type="entry name" value="Hemolysn_Ca-bd"/>
</dbReference>
<keyword evidence="4" id="KW-0964">Secreted</keyword>
<dbReference type="InterPro" id="IPR006026">
    <property type="entry name" value="Peptidase_Metallo"/>
</dbReference>
<dbReference type="Pfam" id="PF08548">
    <property type="entry name" value="Peptidase_M10_C"/>
    <property type="match status" value="1"/>
</dbReference>
<evidence type="ECO:0000256" key="2">
    <source>
        <dbReference type="ARBA" id="ARBA00004613"/>
    </source>
</evidence>
<dbReference type="PROSITE" id="PS00330">
    <property type="entry name" value="HEMOLYSIN_CALCIUM"/>
    <property type="match status" value="2"/>
</dbReference>
<evidence type="ECO:0000256" key="5">
    <source>
        <dbReference type="ARBA" id="ARBA00022737"/>
    </source>
</evidence>
<evidence type="ECO:0000256" key="4">
    <source>
        <dbReference type="ARBA" id="ARBA00022525"/>
    </source>
</evidence>
<dbReference type="Pfam" id="PF00353">
    <property type="entry name" value="HemolysinCabind"/>
    <property type="match status" value="1"/>
</dbReference>
<protein>
    <recommendedName>
        <fullName evidence="6">Peptidase metallopeptidase domain-containing protein</fullName>
    </recommendedName>
</protein>
<sequence length="502" mass="52925">MCVLKSQSEESCSFEVTTVTTYQTIIETSDSDWASGNVYYLSPGDTFLGSISFAGDIDTVRIWLDAGTIYTFDLSGIDGGGGSLSDPYLVLWDPAGYFVAENDDDGLTWDSSLTVTVTTSGYYDLDMSSSPYFDANGTGTYTLDASFGTPFVMPDAGTLDELADYLINGYWADNGISSRKFDTSVSNEITVNLTGLTAEGQQLARWALAIWSTYADLVFTEVAGAAQITFDDSEPGAYSSATTSGGTILSAEVNISVDWINSYGVTFDSYSLQTYIHEIGHALGLGHQGAYNGWAEFPYDATFANDSWQISVMSYFSQADNTLVDASEAYVVSPMMADILAIAQMYGLSDETFGDTTWGTGSTLGETMAMIFAALEDGASSPYYAGYPVALTISDTGGIDTIDLSGYLGDHYLSLVAETFSDIGGLVGSLGIARGTEIENAVGGDGNDTIIGNELDNGIWGGLGNDYLDGSSGDDVLYGSAGADTLDGGVGNDTLYGGNQGD</sequence>
<dbReference type="Gene3D" id="3.40.390.10">
    <property type="entry name" value="Collagenase (Catalytic Domain)"/>
    <property type="match status" value="1"/>
</dbReference>
<dbReference type="PRINTS" id="PR00313">
    <property type="entry name" value="CABNDNGRPT"/>
</dbReference>
<dbReference type="Gene3D" id="2.60.120.380">
    <property type="match status" value="1"/>
</dbReference>
<dbReference type="GO" id="GO:0005615">
    <property type="term" value="C:extracellular space"/>
    <property type="evidence" value="ECO:0007669"/>
    <property type="project" value="InterPro"/>
</dbReference>
<dbReference type="AlphaFoldDB" id="A0A2A4CJX4"/>
<dbReference type="EMBL" id="NTJD01000013">
    <property type="protein sequence ID" value="PCD75581.1"/>
    <property type="molecule type" value="Genomic_DNA"/>
</dbReference>
<dbReference type="GO" id="GO:0006508">
    <property type="term" value="P:proteolysis"/>
    <property type="evidence" value="ECO:0007669"/>
    <property type="project" value="InterPro"/>
</dbReference>
<dbReference type="InterPro" id="IPR011049">
    <property type="entry name" value="Serralysin-like_metalloprot_C"/>
</dbReference>
<dbReference type="Proteomes" id="UP000243507">
    <property type="component" value="Unassembled WGS sequence"/>
</dbReference>
<feature type="non-terminal residue" evidence="7">
    <location>
        <position position="502"/>
    </location>
</feature>
<evidence type="ECO:0000313" key="7">
    <source>
        <dbReference type="EMBL" id="PCD75581.1"/>
    </source>
</evidence>
<accession>A0A2A4CJX4</accession>
<dbReference type="SUPFAM" id="SSF51120">
    <property type="entry name" value="beta-Roll"/>
    <property type="match status" value="1"/>
</dbReference>
<dbReference type="Gene3D" id="2.150.10.10">
    <property type="entry name" value="Serralysin-like metalloprotease, C-terminal"/>
    <property type="match status" value="1"/>
</dbReference>
<dbReference type="InterPro" id="IPR024079">
    <property type="entry name" value="MetalloPept_cat_dom_sf"/>
</dbReference>